<gene>
    <name evidence="2" type="ORF">APZ18_12290</name>
</gene>
<reference evidence="2 3" key="1">
    <citation type="submission" date="2015-10" db="EMBL/GenBank/DDBJ databases">
        <title>Butyribacter intestini gen. nov., sp. nov., a butyric acid-producing bacterium of the family Lachnospiraceae isolated from the human faeces.</title>
        <authorList>
            <person name="Zou Y."/>
            <person name="Xue W."/>
            <person name="Luo G."/>
            <person name="Lv M."/>
        </authorList>
    </citation>
    <scope>NUCLEOTIDE SEQUENCE [LARGE SCALE GENOMIC DNA]</scope>
    <source>
        <strain evidence="2 3">TF01-11</strain>
    </source>
</reference>
<evidence type="ECO:0000313" key="2">
    <source>
        <dbReference type="EMBL" id="KQC85452.1"/>
    </source>
</evidence>
<proteinExistence type="predicted"/>
<sequence length="165" mass="19483">MIDEKILIKVFENRIDTFLKQHPDQKDCAAVQGQREIIQLIEAEAKRQEAERREHIKSFECKLLGRLDDIKESKEAFCDEQEEKCGLYDSCFNCLIGGIVDLIKQLEDEQEYSYANFDEYVEEVAPYFDAEYNDRFCDGIKQAIMVIRTAFREKMPRIMEYVVTK</sequence>
<evidence type="ECO:0000256" key="1">
    <source>
        <dbReference type="SAM" id="Coils"/>
    </source>
</evidence>
<accession>A0AAW3JSE3</accession>
<dbReference type="Proteomes" id="UP000050833">
    <property type="component" value="Unassembled WGS sequence"/>
</dbReference>
<organism evidence="2 3">
    <name type="scientific">Butyribacter intestini</name>
    <dbReference type="NCBI Taxonomy" id="1703332"/>
    <lineage>
        <taxon>Bacteria</taxon>
        <taxon>Bacillati</taxon>
        <taxon>Bacillota</taxon>
        <taxon>Clostridia</taxon>
        <taxon>Lachnospirales</taxon>
        <taxon>Lachnospiraceae</taxon>
        <taxon>Butyribacter</taxon>
    </lineage>
</organism>
<keyword evidence="1" id="KW-0175">Coiled coil</keyword>
<dbReference type="EMBL" id="LLKB01000005">
    <property type="protein sequence ID" value="KQC85452.1"/>
    <property type="molecule type" value="Genomic_DNA"/>
</dbReference>
<dbReference type="RefSeq" id="WP_055945338.1">
    <property type="nucleotide sequence ID" value="NZ_LLKB01000005.1"/>
</dbReference>
<name>A0AAW3JSE3_9FIRM</name>
<evidence type="ECO:0000313" key="3">
    <source>
        <dbReference type="Proteomes" id="UP000050833"/>
    </source>
</evidence>
<protein>
    <submittedName>
        <fullName evidence="2">Uncharacterized protein</fullName>
    </submittedName>
</protein>
<feature type="coiled-coil region" evidence="1">
    <location>
        <begin position="31"/>
        <end position="58"/>
    </location>
</feature>
<comment type="caution">
    <text evidence="2">The sequence shown here is derived from an EMBL/GenBank/DDBJ whole genome shotgun (WGS) entry which is preliminary data.</text>
</comment>
<keyword evidence="3" id="KW-1185">Reference proteome</keyword>
<dbReference type="AlphaFoldDB" id="A0AAW3JSE3"/>